<dbReference type="WBParaSite" id="DME_0000889601-mRNA-1">
    <property type="protein sequence ID" value="DME_0000889601-mRNA-1"/>
    <property type="gene ID" value="DME_0000889601"/>
</dbReference>
<sequence>MLYTTVSEQYKQNTRNQAIELLWGLAKYFHKQ</sequence>
<dbReference type="EMBL" id="UYYG01000077">
    <property type="protein sequence ID" value="VDN52769.1"/>
    <property type="molecule type" value="Genomic_DNA"/>
</dbReference>
<reference evidence="1 3" key="2">
    <citation type="submission" date="2018-11" db="EMBL/GenBank/DDBJ databases">
        <authorList>
            <consortium name="Pathogen Informatics"/>
        </authorList>
    </citation>
    <scope>NUCLEOTIDE SEQUENCE [LARGE SCALE GENOMIC DNA]</scope>
</reference>
<accession>A0A0N4UM43</accession>
<evidence type="ECO:0000313" key="2">
    <source>
        <dbReference type="Proteomes" id="UP000038040"/>
    </source>
</evidence>
<dbReference type="Proteomes" id="UP000274756">
    <property type="component" value="Unassembled WGS sequence"/>
</dbReference>
<name>A0A0N4UM43_DRAME</name>
<proteinExistence type="predicted"/>
<gene>
    <name evidence="1" type="ORF">DME_LOCUS2742</name>
</gene>
<evidence type="ECO:0000313" key="3">
    <source>
        <dbReference type="Proteomes" id="UP000274756"/>
    </source>
</evidence>
<dbReference type="AlphaFoldDB" id="A0A0N4UM43"/>
<protein>
    <submittedName>
        <fullName evidence="4">Transposase</fullName>
    </submittedName>
</protein>
<keyword evidence="3" id="KW-1185">Reference proteome</keyword>
<dbReference type="Proteomes" id="UP000038040">
    <property type="component" value="Unplaced"/>
</dbReference>
<reference evidence="4" key="1">
    <citation type="submission" date="2017-02" db="UniProtKB">
        <authorList>
            <consortium name="WormBaseParasite"/>
        </authorList>
    </citation>
    <scope>IDENTIFICATION</scope>
</reference>
<evidence type="ECO:0000313" key="1">
    <source>
        <dbReference type="EMBL" id="VDN52769.1"/>
    </source>
</evidence>
<evidence type="ECO:0000313" key="4">
    <source>
        <dbReference type="WBParaSite" id="DME_0000889601-mRNA-1"/>
    </source>
</evidence>
<organism evidence="2 4">
    <name type="scientific">Dracunculus medinensis</name>
    <name type="common">Guinea worm</name>
    <dbReference type="NCBI Taxonomy" id="318479"/>
    <lineage>
        <taxon>Eukaryota</taxon>
        <taxon>Metazoa</taxon>
        <taxon>Ecdysozoa</taxon>
        <taxon>Nematoda</taxon>
        <taxon>Chromadorea</taxon>
        <taxon>Rhabditida</taxon>
        <taxon>Spirurina</taxon>
        <taxon>Dracunculoidea</taxon>
        <taxon>Dracunculidae</taxon>
        <taxon>Dracunculus</taxon>
    </lineage>
</organism>